<name>A0A485K805_9STRA</name>
<feature type="compositionally biased region" description="Low complexity" evidence="1">
    <location>
        <begin position="53"/>
        <end position="64"/>
    </location>
</feature>
<reference evidence="3 4" key="1">
    <citation type="submission" date="2019-03" db="EMBL/GenBank/DDBJ databases">
        <authorList>
            <person name="Gaulin E."/>
            <person name="Dumas B."/>
        </authorList>
    </citation>
    <scope>NUCLEOTIDE SEQUENCE [LARGE SCALE GENOMIC DNA]</scope>
    <source>
        <strain evidence="3">CBS 568.67</strain>
    </source>
</reference>
<dbReference type="OrthoDB" id="122031at2759"/>
<dbReference type="EMBL" id="CAADRA010000200">
    <property type="protein sequence ID" value="VFT79220.1"/>
    <property type="molecule type" value="Genomic_DNA"/>
</dbReference>
<proteinExistence type="predicted"/>
<gene>
    <name evidence="3" type="primary">Aste57867_2016</name>
    <name evidence="2" type="ORF">As57867_002013</name>
    <name evidence="3" type="ORF">ASTE57867_2016</name>
</gene>
<evidence type="ECO:0000256" key="1">
    <source>
        <dbReference type="SAM" id="MobiDB-lite"/>
    </source>
</evidence>
<reference evidence="2" key="2">
    <citation type="submission" date="2019-06" db="EMBL/GenBank/DDBJ databases">
        <title>Genomics analysis of Aphanomyces spp. identifies a new class of oomycete effector associated with host adaptation.</title>
        <authorList>
            <person name="Gaulin E."/>
        </authorList>
    </citation>
    <scope>NUCLEOTIDE SEQUENCE</scope>
    <source>
        <strain evidence="2">CBS 578.67</strain>
    </source>
</reference>
<evidence type="ECO:0000313" key="3">
    <source>
        <dbReference type="EMBL" id="VFT79220.1"/>
    </source>
</evidence>
<feature type="compositionally biased region" description="Low complexity" evidence="1">
    <location>
        <begin position="28"/>
        <end position="40"/>
    </location>
</feature>
<dbReference type="Proteomes" id="UP000332933">
    <property type="component" value="Unassembled WGS sequence"/>
</dbReference>
<dbReference type="EMBL" id="VJMH01000200">
    <property type="protein sequence ID" value="KAF0717914.1"/>
    <property type="molecule type" value="Genomic_DNA"/>
</dbReference>
<organism evidence="3 4">
    <name type="scientific">Aphanomyces stellatus</name>
    <dbReference type="NCBI Taxonomy" id="120398"/>
    <lineage>
        <taxon>Eukaryota</taxon>
        <taxon>Sar</taxon>
        <taxon>Stramenopiles</taxon>
        <taxon>Oomycota</taxon>
        <taxon>Saprolegniomycetes</taxon>
        <taxon>Saprolegniales</taxon>
        <taxon>Verrucalvaceae</taxon>
        <taxon>Aphanomyces</taxon>
    </lineage>
</organism>
<keyword evidence="4" id="KW-1185">Reference proteome</keyword>
<dbReference type="AlphaFoldDB" id="A0A485K805"/>
<sequence>MNKLRDWTTCIAPRTAASVSVAAGNEQSAGGRAGRAASLSRRLDTTAASPEGASSRTRARTASSSCRVSQTWRAAERDAPSYERPLACLLGDANPCCSAGDPPAAAAVQVVYGFQEVPKAPSFNGSTKVQMRRFMDQYEPYAREVNHANAQRPGGAQIQRVLLSACIDPLAVERIAYWEIGKPSHEVTEED</sequence>
<evidence type="ECO:0000313" key="4">
    <source>
        <dbReference type="Proteomes" id="UP000332933"/>
    </source>
</evidence>
<feature type="region of interest" description="Disordered" evidence="1">
    <location>
        <begin position="21"/>
        <end position="64"/>
    </location>
</feature>
<accession>A0A485K805</accession>
<evidence type="ECO:0000313" key="2">
    <source>
        <dbReference type="EMBL" id="KAF0717914.1"/>
    </source>
</evidence>
<protein>
    <submittedName>
        <fullName evidence="3">Aste57867_2016 protein</fullName>
    </submittedName>
</protein>